<dbReference type="GO" id="GO:0016747">
    <property type="term" value="F:acyltransferase activity, transferring groups other than amino-acyl groups"/>
    <property type="evidence" value="ECO:0007669"/>
    <property type="project" value="InterPro"/>
</dbReference>
<dbReference type="PROSITE" id="PS51186">
    <property type="entry name" value="GNAT"/>
    <property type="match status" value="1"/>
</dbReference>
<dbReference type="PANTHER" id="PTHR43233">
    <property type="entry name" value="FAMILY N-ACETYLTRANSFERASE, PUTATIVE (AFU_ORTHOLOGUE AFUA_6G03350)-RELATED"/>
    <property type="match status" value="1"/>
</dbReference>
<dbReference type="Gene3D" id="3.40.630.30">
    <property type="match status" value="1"/>
</dbReference>
<dbReference type="Proteomes" id="UP000036277">
    <property type="component" value="Unassembled WGS sequence"/>
</dbReference>
<sequence length="151" mass="17803">MEQNITWERGEYWITTDKRKIDIRFVHSELSQLFWARGIEFERVKTAIENSLCFGLFHRDKEIGFARLITDFAILSYISDVFIIDEYQKKGLGRWLVECILQHPVIPHVQNVALVTSTAGGLYKKFGFEPVTEKDFLWMLDKTKMPNNLDR</sequence>
<dbReference type="STRING" id="880157.AB204_20415"/>
<dbReference type="RefSeq" id="WP_047965203.1">
    <property type="nucleotide sequence ID" value="NZ_JAQRFL010000019.1"/>
</dbReference>
<keyword evidence="2" id="KW-0808">Transferase</keyword>
<evidence type="ECO:0000313" key="3">
    <source>
        <dbReference type="Proteomes" id="UP000036277"/>
    </source>
</evidence>
<gene>
    <name evidence="2" type="ORF">AB204_20415</name>
</gene>
<dbReference type="AlphaFoldDB" id="A0A0J5FLY5"/>
<organism evidence="2 3">
    <name type="scientific">Xenorhabdus khoisanae</name>
    <dbReference type="NCBI Taxonomy" id="880157"/>
    <lineage>
        <taxon>Bacteria</taxon>
        <taxon>Pseudomonadati</taxon>
        <taxon>Pseudomonadota</taxon>
        <taxon>Gammaproteobacteria</taxon>
        <taxon>Enterobacterales</taxon>
        <taxon>Morganellaceae</taxon>
        <taxon>Xenorhabdus</taxon>
    </lineage>
</organism>
<dbReference type="PANTHER" id="PTHR43233:SF1">
    <property type="entry name" value="FAMILY N-ACETYLTRANSFERASE, PUTATIVE (AFU_ORTHOLOGUE AFUA_6G03350)-RELATED"/>
    <property type="match status" value="1"/>
</dbReference>
<evidence type="ECO:0000313" key="2">
    <source>
        <dbReference type="EMBL" id="KMJ43308.1"/>
    </source>
</evidence>
<dbReference type="PATRIC" id="fig|880157.4.peg.4424"/>
<dbReference type="EMBL" id="LFCV01000226">
    <property type="protein sequence ID" value="KMJ43308.1"/>
    <property type="molecule type" value="Genomic_DNA"/>
</dbReference>
<name>A0A0J5FLY5_9GAMM</name>
<dbReference type="OrthoDB" id="3216107at2"/>
<dbReference type="InterPro" id="IPR016181">
    <property type="entry name" value="Acyl_CoA_acyltransferase"/>
</dbReference>
<protein>
    <submittedName>
        <fullName evidence="2">Histone acetyltransferase</fullName>
    </submittedName>
</protein>
<comment type="caution">
    <text evidence="2">The sequence shown here is derived from an EMBL/GenBank/DDBJ whole genome shotgun (WGS) entry which is preliminary data.</text>
</comment>
<reference evidence="2 3" key="1">
    <citation type="submission" date="2015-06" db="EMBL/GenBank/DDBJ databases">
        <title>Draft Whole-Genome Sequence of the Entomopathogenic Bacterium Xenorhabdus khoisanae.</title>
        <authorList>
            <person name="Naidoo S."/>
            <person name="Featherston J."/>
            <person name="Gray V.M."/>
        </authorList>
    </citation>
    <scope>NUCLEOTIDE SEQUENCE [LARGE SCALE GENOMIC DNA]</scope>
    <source>
        <strain evidence="2 3">MCB</strain>
    </source>
</reference>
<proteinExistence type="predicted"/>
<accession>A0A0J5FLY5</accession>
<dbReference type="Pfam" id="PF13508">
    <property type="entry name" value="Acetyltransf_7"/>
    <property type="match status" value="1"/>
</dbReference>
<evidence type="ECO:0000259" key="1">
    <source>
        <dbReference type="PROSITE" id="PS51186"/>
    </source>
</evidence>
<dbReference type="InterPro" id="IPR053144">
    <property type="entry name" value="Acetyltransferase_Butenolide"/>
</dbReference>
<dbReference type="CDD" id="cd04301">
    <property type="entry name" value="NAT_SF"/>
    <property type="match status" value="1"/>
</dbReference>
<dbReference type="SUPFAM" id="SSF55729">
    <property type="entry name" value="Acyl-CoA N-acyltransferases (Nat)"/>
    <property type="match status" value="1"/>
</dbReference>
<dbReference type="InterPro" id="IPR000182">
    <property type="entry name" value="GNAT_dom"/>
</dbReference>
<feature type="domain" description="N-acetyltransferase" evidence="1">
    <location>
        <begin position="14"/>
        <end position="150"/>
    </location>
</feature>
<keyword evidence="3" id="KW-1185">Reference proteome</keyword>